<evidence type="ECO:0000313" key="2">
    <source>
        <dbReference type="EMBL" id="MDN3690055.1"/>
    </source>
</evidence>
<accession>A0ABT8CB78</accession>
<keyword evidence="2" id="KW-0378">Hydrolase</keyword>
<evidence type="ECO:0000259" key="1">
    <source>
        <dbReference type="Pfam" id="PF12867"/>
    </source>
</evidence>
<evidence type="ECO:0000313" key="3">
    <source>
        <dbReference type="Proteomes" id="UP001236663"/>
    </source>
</evidence>
<keyword evidence="3" id="KW-1185">Reference proteome</keyword>
<gene>
    <name evidence="2" type="ORF">QWZ15_19690</name>
</gene>
<dbReference type="Pfam" id="PF12867">
    <property type="entry name" value="DinB_2"/>
    <property type="match status" value="1"/>
</dbReference>
<dbReference type="RefSeq" id="WP_163383424.1">
    <property type="nucleotide sequence ID" value="NZ_JAUFQS010000047.1"/>
</dbReference>
<dbReference type="EMBL" id="JAUFQS010000047">
    <property type="protein sequence ID" value="MDN3690055.1"/>
    <property type="molecule type" value="Genomic_DNA"/>
</dbReference>
<name>A0ABT8CB78_9BACT</name>
<feature type="domain" description="DinB-like" evidence="1">
    <location>
        <begin position="31"/>
        <end position="167"/>
    </location>
</feature>
<protein>
    <submittedName>
        <fullName evidence="2">Metal-dependent hydrolase</fullName>
    </submittedName>
</protein>
<dbReference type="SUPFAM" id="SSF109854">
    <property type="entry name" value="DinB/YfiT-like putative metalloenzymes"/>
    <property type="match status" value="1"/>
</dbReference>
<dbReference type="NCBIfam" id="NF009807">
    <property type="entry name" value="PRK13291.1"/>
    <property type="match status" value="1"/>
</dbReference>
<sequence>MNLEVLKYPIGRFQLPELVTAETVDQAILAIKRLPENLKEVLCNLSDEMLERKYRPGGWTIRQVVHHLADSHMNAYMRFKLALTEENPVIKPYKENLWADLADSKLGLDGSVNILTGVHERWGYLMLNMTEGQWNRRFFHPERDKSISLQSNALLYHWHGNHHLAHIHQAITLEN</sequence>
<reference evidence="3" key="1">
    <citation type="journal article" date="2019" name="Int. J. Syst. Evol. Microbiol.">
        <title>The Global Catalogue of Microorganisms (GCM) 10K type strain sequencing project: providing services to taxonomists for standard genome sequencing and annotation.</title>
        <authorList>
            <consortium name="The Broad Institute Genomics Platform"/>
            <consortium name="The Broad Institute Genome Sequencing Center for Infectious Disease"/>
            <person name="Wu L."/>
            <person name="Ma J."/>
        </authorList>
    </citation>
    <scope>NUCLEOTIDE SEQUENCE [LARGE SCALE GENOMIC DNA]</scope>
    <source>
        <strain evidence="3">CECT 7706</strain>
    </source>
</reference>
<dbReference type="Proteomes" id="UP001236663">
    <property type="component" value="Unassembled WGS sequence"/>
</dbReference>
<dbReference type="InterPro" id="IPR034660">
    <property type="entry name" value="DinB/YfiT-like"/>
</dbReference>
<proteinExistence type="predicted"/>
<dbReference type="Gene3D" id="1.20.120.450">
    <property type="entry name" value="dinb family like domain"/>
    <property type="match status" value="1"/>
</dbReference>
<dbReference type="GO" id="GO:0016787">
    <property type="term" value="F:hydrolase activity"/>
    <property type="evidence" value="ECO:0007669"/>
    <property type="project" value="UniProtKB-KW"/>
</dbReference>
<organism evidence="2 3">
    <name type="scientific">Cyclobacterium jeungdonense</name>
    <dbReference type="NCBI Taxonomy" id="708087"/>
    <lineage>
        <taxon>Bacteria</taxon>
        <taxon>Pseudomonadati</taxon>
        <taxon>Bacteroidota</taxon>
        <taxon>Cytophagia</taxon>
        <taxon>Cytophagales</taxon>
        <taxon>Cyclobacteriaceae</taxon>
        <taxon>Cyclobacterium</taxon>
    </lineage>
</organism>
<comment type="caution">
    <text evidence="2">The sequence shown here is derived from an EMBL/GenBank/DDBJ whole genome shotgun (WGS) entry which is preliminary data.</text>
</comment>
<dbReference type="InterPro" id="IPR024775">
    <property type="entry name" value="DinB-like"/>
</dbReference>